<reference evidence="1" key="1">
    <citation type="submission" date="2018-05" db="EMBL/GenBank/DDBJ databases">
        <authorList>
            <person name="Lanie J.A."/>
            <person name="Ng W.-L."/>
            <person name="Kazmierczak K.M."/>
            <person name="Andrzejewski T.M."/>
            <person name="Davidsen T.M."/>
            <person name="Wayne K.J."/>
            <person name="Tettelin H."/>
            <person name="Glass J.I."/>
            <person name="Rusch D."/>
            <person name="Podicherti R."/>
            <person name="Tsui H.-C.T."/>
            <person name="Winkler M.E."/>
        </authorList>
    </citation>
    <scope>NUCLEOTIDE SEQUENCE</scope>
</reference>
<protein>
    <submittedName>
        <fullName evidence="1">Uncharacterized protein</fullName>
    </submittedName>
</protein>
<dbReference type="EMBL" id="UINC01098352">
    <property type="protein sequence ID" value="SVC56804.1"/>
    <property type="molecule type" value="Genomic_DNA"/>
</dbReference>
<feature type="non-terminal residue" evidence="1">
    <location>
        <position position="372"/>
    </location>
</feature>
<sequence length="372" mass="41390">MLLVSLMLVMSMAPLATNSMMPPTVEERAATPKTLIDFEVTSIALGDSLTSSQQWTQPDNSTAEYVLRDEYISVSMTFTQAGTSSQPAYAEGWMQVWHPIGFLIEEHYVNMTLSGLQSTTESFYWTPDSAHSALDEDGNLYGGIILRGTIDGGLADNNEDNNELNREVPVAVWKDPMDNGFCGDVDGDQVVDCTNQLSANVPTWVGAGYDSDGTLSSDPDYYGHWRMENASSEEGEFHWRVSRPGSDYASNRHDSIWWGWFTTFDNCDDPGHGLKYGTLDSAVSSLYGNNFCKIRLRSFDFISMHLVTNAWGEMAAGDTIRLEADAGGSLEHFDYTTQNLSKNHGDWSQLIWNMTDIHPNADYTLAFNFDSN</sequence>
<accession>A0A382N6I6</accession>
<proteinExistence type="predicted"/>
<organism evidence="1">
    <name type="scientific">marine metagenome</name>
    <dbReference type="NCBI Taxonomy" id="408172"/>
    <lineage>
        <taxon>unclassified sequences</taxon>
        <taxon>metagenomes</taxon>
        <taxon>ecological metagenomes</taxon>
    </lineage>
</organism>
<dbReference type="AlphaFoldDB" id="A0A382N6I6"/>
<name>A0A382N6I6_9ZZZZ</name>
<gene>
    <name evidence="1" type="ORF">METZ01_LOCUS309658</name>
</gene>
<evidence type="ECO:0000313" key="1">
    <source>
        <dbReference type="EMBL" id="SVC56804.1"/>
    </source>
</evidence>